<protein>
    <submittedName>
        <fullName evidence="1">Uncharacterized protein</fullName>
    </submittedName>
</protein>
<evidence type="ECO:0000313" key="2">
    <source>
        <dbReference type="Proteomes" id="UP001165085"/>
    </source>
</evidence>
<comment type="caution">
    <text evidence="1">The sequence shown here is derived from an EMBL/GenBank/DDBJ whole genome shotgun (WGS) entry which is preliminary data.</text>
</comment>
<reference evidence="2" key="1">
    <citation type="journal article" date="2023" name="Commun. Biol.">
        <title>Genome analysis of Parmales, the sister group of diatoms, reveals the evolutionary specialization of diatoms from phago-mixotrophs to photoautotrophs.</title>
        <authorList>
            <person name="Ban H."/>
            <person name="Sato S."/>
            <person name="Yoshikawa S."/>
            <person name="Yamada K."/>
            <person name="Nakamura Y."/>
            <person name="Ichinomiya M."/>
            <person name="Sato N."/>
            <person name="Blanc-Mathieu R."/>
            <person name="Endo H."/>
            <person name="Kuwata A."/>
            <person name="Ogata H."/>
        </authorList>
    </citation>
    <scope>NUCLEOTIDE SEQUENCE [LARGE SCALE GENOMIC DNA]</scope>
    <source>
        <strain evidence="2">NIES 3701</strain>
    </source>
</reference>
<keyword evidence="2" id="KW-1185">Reference proteome</keyword>
<name>A0A9W7B724_9STRA</name>
<evidence type="ECO:0000313" key="1">
    <source>
        <dbReference type="EMBL" id="GMH82650.1"/>
    </source>
</evidence>
<organism evidence="1 2">
    <name type="scientific">Triparma strigata</name>
    <dbReference type="NCBI Taxonomy" id="1606541"/>
    <lineage>
        <taxon>Eukaryota</taxon>
        <taxon>Sar</taxon>
        <taxon>Stramenopiles</taxon>
        <taxon>Ochrophyta</taxon>
        <taxon>Bolidophyceae</taxon>
        <taxon>Parmales</taxon>
        <taxon>Triparmaceae</taxon>
        <taxon>Triparma</taxon>
    </lineage>
</organism>
<dbReference type="Proteomes" id="UP001165085">
    <property type="component" value="Unassembled WGS sequence"/>
</dbReference>
<proteinExistence type="predicted"/>
<sequence length="254" mass="28453">MDNETLKDALEKAVAEREKVKQESLDMAAKLKSVMDELKSLKDKDSHSTPALVSEPLYDVENIAKTFDLLQSTQLTFKNNVVHNVTFNVVVHDTVEVMKEAIMKEHKQAANKSRSGLHQSIVKDDLHYWRFAVENNKTCDLLMTMTEVTTETTPDVVRIGVSSVDEATTGIVLPAATQDDSNKMFRLILTRGTIILRPLPLGQCSFVFTSEVKVGMVSGESSGEKPPKGDACFKKLATLFYKRFEQKDVIDIRK</sequence>
<gene>
    <name evidence="1" type="ORF">TrST_g12210</name>
</gene>
<dbReference type="EMBL" id="BRXY01000271">
    <property type="protein sequence ID" value="GMH82650.1"/>
    <property type="molecule type" value="Genomic_DNA"/>
</dbReference>
<dbReference type="AlphaFoldDB" id="A0A9W7B724"/>
<accession>A0A9W7B724</accession>